<reference evidence="6" key="1">
    <citation type="submission" date="2013-08" db="EMBL/GenBank/DDBJ databases">
        <authorList>
            <person name="Mendez C."/>
            <person name="Richter M."/>
            <person name="Ferrer M."/>
            <person name="Sanchez J."/>
        </authorList>
    </citation>
    <scope>NUCLEOTIDE SEQUENCE</scope>
</reference>
<evidence type="ECO:0000313" key="6">
    <source>
        <dbReference type="EMBL" id="EQD34259.1"/>
    </source>
</evidence>
<dbReference type="EMBL" id="AUZY01011547">
    <property type="protein sequence ID" value="EQD34259.1"/>
    <property type="molecule type" value="Genomic_DNA"/>
</dbReference>
<dbReference type="InterPro" id="IPR007197">
    <property type="entry name" value="rSAM"/>
</dbReference>
<dbReference type="SUPFAM" id="SSF102114">
    <property type="entry name" value="Radical SAM enzymes"/>
    <property type="match status" value="1"/>
</dbReference>
<reference evidence="6" key="2">
    <citation type="journal article" date="2014" name="ISME J.">
        <title>Microbial stratification in low pH oxic and suboxic macroscopic growths along an acid mine drainage.</title>
        <authorList>
            <person name="Mendez-Garcia C."/>
            <person name="Mesa V."/>
            <person name="Sprenger R.R."/>
            <person name="Richter M."/>
            <person name="Diez M.S."/>
            <person name="Solano J."/>
            <person name="Bargiela R."/>
            <person name="Golyshina O.V."/>
            <person name="Manteca A."/>
            <person name="Ramos J.L."/>
            <person name="Gallego J.R."/>
            <person name="Llorente I."/>
            <person name="Martins Dos Santos V.A."/>
            <person name="Jensen O.N."/>
            <person name="Pelaez A.I."/>
            <person name="Sanchez J."/>
            <person name="Ferrer M."/>
        </authorList>
    </citation>
    <scope>NUCLEOTIDE SEQUENCE</scope>
</reference>
<keyword evidence="3" id="KW-0408">Iron</keyword>
<dbReference type="AlphaFoldDB" id="T0ZZL1"/>
<dbReference type="GO" id="GO:0051536">
    <property type="term" value="F:iron-sulfur cluster binding"/>
    <property type="evidence" value="ECO:0007669"/>
    <property type="project" value="UniProtKB-KW"/>
</dbReference>
<keyword evidence="4" id="KW-0411">Iron-sulfur</keyword>
<evidence type="ECO:0000256" key="2">
    <source>
        <dbReference type="ARBA" id="ARBA00022723"/>
    </source>
</evidence>
<dbReference type="InterPro" id="IPR058240">
    <property type="entry name" value="rSAM_sf"/>
</dbReference>
<gene>
    <name evidence="6" type="ORF">B1B_17311</name>
</gene>
<dbReference type="Gene3D" id="3.20.20.70">
    <property type="entry name" value="Aldolase class I"/>
    <property type="match status" value="1"/>
</dbReference>
<name>T0ZZL1_9ZZZZ</name>
<evidence type="ECO:0000256" key="1">
    <source>
        <dbReference type="ARBA" id="ARBA00022691"/>
    </source>
</evidence>
<dbReference type="SFLD" id="SFLDG01108">
    <property type="entry name" value="Uncharacterised_Radical_SAM_Su"/>
    <property type="match status" value="1"/>
</dbReference>
<protein>
    <submittedName>
        <fullName evidence="6">Radical SAM domain-containing protein</fullName>
    </submittedName>
</protein>
<keyword evidence="1" id="KW-0949">S-adenosyl-L-methionine</keyword>
<evidence type="ECO:0000259" key="5">
    <source>
        <dbReference type="Pfam" id="PF04055"/>
    </source>
</evidence>
<dbReference type="GO" id="GO:0046872">
    <property type="term" value="F:metal ion binding"/>
    <property type="evidence" value="ECO:0007669"/>
    <property type="project" value="UniProtKB-KW"/>
</dbReference>
<keyword evidence="2" id="KW-0479">Metal-binding</keyword>
<dbReference type="PANTHER" id="PTHR43288">
    <property type="entry name" value="BIOTIN SYNTHASE-RELATED PROTEIN, RADICAL SAM SUPERFAMILY"/>
    <property type="match status" value="1"/>
</dbReference>
<feature type="domain" description="Radical SAM core" evidence="5">
    <location>
        <begin position="36"/>
        <end position="142"/>
    </location>
</feature>
<evidence type="ECO:0000256" key="4">
    <source>
        <dbReference type="ARBA" id="ARBA00023014"/>
    </source>
</evidence>
<dbReference type="InterPro" id="IPR013785">
    <property type="entry name" value="Aldolase_TIM"/>
</dbReference>
<proteinExistence type="predicted"/>
<organism evidence="6">
    <name type="scientific">mine drainage metagenome</name>
    <dbReference type="NCBI Taxonomy" id="410659"/>
    <lineage>
        <taxon>unclassified sequences</taxon>
        <taxon>metagenomes</taxon>
        <taxon>ecological metagenomes</taxon>
    </lineage>
</organism>
<dbReference type="Pfam" id="PF04055">
    <property type="entry name" value="Radical_SAM"/>
    <property type="match status" value="1"/>
</dbReference>
<comment type="caution">
    <text evidence="6">The sequence shown here is derived from an EMBL/GenBank/DDBJ whole genome shotgun (WGS) entry which is preliminary data.</text>
</comment>
<dbReference type="GO" id="GO:0003824">
    <property type="term" value="F:catalytic activity"/>
    <property type="evidence" value="ECO:0007669"/>
    <property type="project" value="InterPro"/>
</dbReference>
<dbReference type="SFLD" id="SFLDS00029">
    <property type="entry name" value="Radical_SAM"/>
    <property type="match status" value="1"/>
</dbReference>
<dbReference type="PANTHER" id="PTHR43288:SF1">
    <property type="entry name" value="GLYCYL-RADICAL ENZYME ACTIVATING ENZYME MJ0021-RELATED"/>
    <property type="match status" value="1"/>
</dbReference>
<evidence type="ECO:0000256" key="3">
    <source>
        <dbReference type="ARBA" id="ARBA00023004"/>
    </source>
</evidence>
<feature type="non-terminal residue" evidence="6">
    <location>
        <position position="265"/>
    </location>
</feature>
<dbReference type="CDD" id="cd01335">
    <property type="entry name" value="Radical_SAM"/>
    <property type="match status" value="1"/>
</dbReference>
<sequence>MATDELQLLPMASSYRGALSPACVQCAEGRKMVLFVTGVCRFRCFYCPVSPNRNQMDVTYANERPVTCDADVLAEARAIGAAGTGITGGDPLGVVDRVEHYVRLLKSEFGGGHNIHLYTHEPNAAKLQQLARAGLDEFRLHIPHYLWGPLSASGGAYRSVLEEAPSWGIRRGVEIPVLPEKEAELKRLLQTLEEIGVDFVNLNELEFSETNERILRDRGYRTDERNGYGVHGSRTIAERIVRESRLSIPVHYCSSRFKDAVQLRH</sequence>
<accession>T0ZZL1</accession>
<dbReference type="InterPro" id="IPR040087">
    <property type="entry name" value="MJ0021-like"/>
</dbReference>